<organism evidence="1 2">
    <name type="scientific">Oculimacula yallundae</name>
    <dbReference type="NCBI Taxonomy" id="86028"/>
    <lineage>
        <taxon>Eukaryota</taxon>
        <taxon>Fungi</taxon>
        <taxon>Dikarya</taxon>
        <taxon>Ascomycota</taxon>
        <taxon>Pezizomycotina</taxon>
        <taxon>Leotiomycetes</taxon>
        <taxon>Helotiales</taxon>
        <taxon>Ploettnerulaceae</taxon>
        <taxon>Oculimacula</taxon>
    </lineage>
</organism>
<name>A0ABR4BRF7_9HELO</name>
<accession>A0ABR4BRF7</accession>
<keyword evidence="2" id="KW-1185">Reference proteome</keyword>
<dbReference type="Proteomes" id="UP001595075">
    <property type="component" value="Unassembled WGS sequence"/>
</dbReference>
<reference evidence="1 2" key="1">
    <citation type="journal article" date="2024" name="Commun. Biol.">
        <title>Comparative genomic analysis of thermophilic fungi reveals convergent evolutionary adaptations and gene losses.</title>
        <authorList>
            <person name="Steindorff A.S."/>
            <person name="Aguilar-Pontes M.V."/>
            <person name="Robinson A.J."/>
            <person name="Andreopoulos B."/>
            <person name="LaButti K."/>
            <person name="Kuo A."/>
            <person name="Mondo S."/>
            <person name="Riley R."/>
            <person name="Otillar R."/>
            <person name="Haridas S."/>
            <person name="Lipzen A."/>
            <person name="Grimwood J."/>
            <person name="Schmutz J."/>
            <person name="Clum A."/>
            <person name="Reid I.D."/>
            <person name="Moisan M.C."/>
            <person name="Butler G."/>
            <person name="Nguyen T.T.M."/>
            <person name="Dewar K."/>
            <person name="Conant G."/>
            <person name="Drula E."/>
            <person name="Henrissat B."/>
            <person name="Hansel C."/>
            <person name="Singer S."/>
            <person name="Hutchinson M.I."/>
            <person name="de Vries R.P."/>
            <person name="Natvig D.O."/>
            <person name="Powell A.J."/>
            <person name="Tsang A."/>
            <person name="Grigoriev I.V."/>
        </authorList>
    </citation>
    <scope>NUCLEOTIDE SEQUENCE [LARGE SCALE GENOMIC DNA]</scope>
    <source>
        <strain evidence="1 2">CBS 494.80</strain>
    </source>
</reference>
<dbReference type="EMBL" id="JAZHXI010000025">
    <property type="protein sequence ID" value="KAL2059826.1"/>
    <property type="molecule type" value="Genomic_DNA"/>
</dbReference>
<gene>
    <name evidence="1" type="ORF">VTL71DRAFT_9981</name>
</gene>
<comment type="caution">
    <text evidence="1">The sequence shown here is derived from an EMBL/GenBank/DDBJ whole genome shotgun (WGS) entry which is preliminary data.</text>
</comment>
<sequence>MIGFLGRLRPLAHRTDNAASSLWSIGARPPSKSRNSEVIIKNDACIQGVKVADLSCRISLSLILSAPPPVS</sequence>
<evidence type="ECO:0000313" key="2">
    <source>
        <dbReference type="Proteomes" id="UP001595075"/>
    </source>
</evidence>
<proteinExistence type="predicted"/>
<protein>
    <submittedName>
        <fullName evidence="1">Uncharacterized protein</fullName>
    </submittedName>
</protein>
<evidence type="ECO:0000313" key="1">
    <source>
        <dbReference type="EMBL" id="KAL2059826.1"/>
    </source>
</evidence>